<dbReference type="GeneID" id="100897897"/>
<dbReference type="GO" id="GO:0005876">
    <property type="term" value="C:spindle microtubule"/>
    <property type="evidence" value="ECO:0007669"/>
    <property type="project" value="TreeGrafter"/>
</dbReference>
<evidence type="ECO:0000256" key="9">
    <source>
        <dbReference type="PROSITE-ProRule" id="PRU00283"/>
    </source>
</evidence>
<dbReference type="GO" id="GO:0008017">
    <property type="term" value="F:microtubule binding"/>
    <property type="evidence" value="ECO:0007669"/>
    <property type="project" value="InterPro"/>
</dbReference>
<dbReference type="GO" id="GO:0090307">
    <property type="term" value="P:mitotic spindle assembly"/>
    <property type="evidence" value="ECO:0007669"/>
    <property type="project" value="TreeGrafter"/>
</dbReference>
<evidence type="ECO:0000256" key="1">
    <source>
        <dbReference type="ARBA" id="ARBA00004186"/>
    </source>
</evidence>
<comment type="similarity">
    <text evidence="9">Belongs to the TRAFAC class myosin-kinesin ATPase superfamily. Kinesin family.</text>
</comment>
<gene>
    <name evidence="14" type="primary">LOC100897897</name>
</gene>
<dbReference type="InterPro" id="IPR027417">
    <property type="entry name" value="P-loop_NTPase"/>
</dbReference>
<feature type="binding site" evidence="9">
    <location>
        <begin position="103"/>
        <end position="110"/>
    </location>
    <ligand>
        <name>ATP</name>
        <dbReference type="ChEBI" id="CHEBI:30616"/>
    </ligand>
</feature>
<evidence type="ECO:0000256" key="3">
    <source>
        <dbReference type="ARBA" id="ARBA00022553"/>
    </source>
</evidence>
<reference evidence="14" key="1">
    <citation type="submission" date="2025-08" db="UniProtKB">
        <authorList>
            <consortium name="RefSeq"/>
        </authorList>
    </citation>
    <scope>IDENTIFICATION</scope>
</reference>
<evidence type="ECO:0000256" key="2">
    <source>
        <dbReference type="ARBA" id="ARBA00022490"/>
    </source>
</evidence>
<keyword evidence="13" id="KW-1185">Reference proteome</keyword>
<evidence type="ECO:0000256" key="6">
    <source>
        <dbReference type="ARBA" id="ARBA00023054"/>
    </source>
</evidence>
<keyword evidence="8" id="KW-0206">Cytoskeleton</keyword>
<keyword evidence="5 9" id="KW-0067">ATP-binding</keyword>
<sequence>MTQTESTLEEPRRIDFSQASDDESRQCIPVYLRIKPSEDEEMSIKVIDDQTVETNHAYRSNKRAKYSRIFSGDASQQEVFDGTSAHLIKKFQEGANVMTFAYGVTSSGKTFTILGSHADPGILPRMLNIIFKPSLSDFGNITRSCYQPSKFDGIQDISEEDYDLLEDMKNSLLSKVKGSTRSFDQYSFAESPPNDSFTSIHEDGSDMSRSMWISIYDIHNEIITDLLSADSKRKRKALTIGQDPNGRTFVKDLIQLPVNSASEAYALLQYASQNLATAKTKLNDNSSRSHLVFDLKGLHRGGATAKPFVNHFVISDLAGSERQSKTGTSGTTLRQAGAINNSLLVLGRCLEALRKKDKGIAAPFRDSKLTRMLNPFFTQGGYVSLIICINPDVHLQDETMDTIRFSAIASEIVQDPVRPIERLRQLRRLTLGCIENSPMKIVYDTDVEHWQDAVNGTAVHDGVAYLEVKASYFNDMARDILRAEKLLTANEEEIESLKGRLRESEVSKENIKLMYQDKMKEQREKFSAQRAELEEMHRDMQRTLVEELEEDIQTYKDKYTKYRDGYAKLSQYLKDRLWPEVYLYRERFGHLPEFPPMDGAQESETKAENTLRYWQDKLQDMELKYRALKSKMSDKNKELHQLEEAVQEQEKSLRETLAECVEARGESATLKRQVTELSEQVVALKDQLDDHETLVEEVSDLKRCLRDAEERRECLVVQHQIEINSLEEELRGLKAELSDGVVELRPDNPMLVAARMRRGVVNGHDLKTPSRMSSRTPSTARTRTPSMICTKTPTRLRSPTSIVTRTPSGHLTKTPSKYLTKTPSKRIEETPSKLPARTPRSRLASLDD</sequence>
<evidence type="ECO:0000256" key="7">
    <source>
        <dbReference type="ARBA" id="ARBA00023175"/>
    </source>
</evidence>
<dbReference type="PRINTS" id="PR00380">
    <property type="entry name" value="KINESINHEAVY"/>
</dbReference>
<feature type="region of interest" description="Disordered" evidence="11">
    <location>
        <begin position="1"/>
        <end position="21"/>
    </location>
</feature>
<dbReference type="PANTHER" id="PTHR47970:SF29">
    <property type="entry name" value="KINESIN FAMILY MEMBER 20B"/>
    <property type="match status" value="1"/>
</dbReference>
<feature type="coiled-coil region" evidence="10">
    <location>
        <begin position="480"/>
        <end position="565"/>
    </location>
</feature>
<dbReference type="Gene3D" id="3.40.850.10">
    <property type="entry name" value="Kinesin motor domain"/>
    <property type="match status" value="2"/>
</dbReference>
<organism evidence="13 14">
    <name type="scientific">Galendromus occidentalis</name>
    <name type="common">western predatory mite</name>
    <dbReference type="NCBI Taxonomy" id="34638"/>
    <lineage>
        <taxon>Eukaryota</taxon>
        <taxon>Metazoa</taxon>
        <taxon>Ecdysozoa</taxon>
        <taxon>Arthropoda</taxon>
        <taxon>Chelicerata</taxon>
        <taxon>Arachnida</taxon>
        <taxon>Acari</taxon>
        <taxon>Parasitiformes</taxon>
        <taxon>Mesostigmata</taxon>
        <taxon>Gamasina</taxon>
        <taxon>Phytoseioidea</taxon>
        <taxon>Phytoseiidae</taxon>
        <taxon>Typhlodrominae</taxon>
        <taxon>Galendromus</taxon>
    </lineage>
</organism>
<dbReference type="GO" id="GO:0005634">
    <property type="term" value="C:nucleus"/>
    <property type="evidence" value="ECO:0007669"/>
    <property type="project" value="TreeGrafter"/>
</dbReference>
<proteinExistence type="inferred from homology"/>
<dbReference type="PANTHER" id="PTHR47970">
    <property type="entry name" value="KINESIN-LIKE PROTEIN KIF11"/>
    <property type="match status" value="1"/>
</dbReference>
<dbReference type="InterPro" id="IPR047149">
    <property type="entry name" value="KIF11-like"/>
</dbReference>
<dbReference type="Pfam" id="PF00225">
    <property type="entry name" value="Kinesin"/>
    <property type="match status" value="1"/>
</dbReference>
<evidence type="ECO:0000256" key="5">
    <source>
        <dbReference type="ARBA" id="ARBA00022840"/>
    </source>
</evidence>
<dbReference type="SMART" id="SM00129">
    <property type="entry name" value="KISc"/>
    <property type="match status" value="1"/>
</dbReference>
<name>A0AAJ7L537_9ACAR</name>
<dbReference type="RefSeq" id="XP_018496094.1">
    <property type="nucleotide sequence ID" value="XM_018640578.1"/>
</dbReference>
<evidence type="ECO:0000313" key="13">
    <source>
        <dbReference type="Proteomes" id="UP000694867"/>
    </source>
</evidence>
<evidence type="ECO:0000256" key="10">
    <source>
        <dbReference type="SAM" id="Coils"/>
    </source>
</evidence>
<evidence type="ECO:0000256" key="8">
    <source>
        <dbReference type="ARBA" id="ARBA00023212"/>
    </source>
</evidence>
<feature type="region of interest" description="Disordered" evidence="11">
    <location>
        <begin position="763"/>
        <end position="785"/>
    </location>
</feature>
<keyword evidence="7 9" id="KW-0505">Motor protein</keyword>
<dbReference type="SUPFAM" id="SSF52540">
    <property type="entry name" value="P-loop containing nucleoside triphosphate hydrolases"/>
    <property type="match status" value="1"/>
</dbReference>
<dbReference type="GO" id="GO:0008574">
    <property type="term" value="F:plus-end-directed microtubule motor activity"/>
    <property type="evidence" value="ECO:0007669"/>
    <property type="project" value="TreeGrafter"/>
</dbReference>
<evidence type="ECO:0000259" key="12">
    <source>
        <dbReference type="PROSITE" id="PS50067"/>
    </source>
</evidence>
<dbReference type="PROSITE" id="PS50067">
    <property type="entry name" value="KINESIN_MOTOR_2"/>
    <property type="match status" value="1"/>
</dbReference>
<keyword evidence="6 10" id="KW-0175">Coiled coil</keyword>
<dbReference type="InterPro" id="IPR036961">
    <property type="entry name" value="Kinesin_motor_dom_sf"/>
</dbReference>
<dbReference type="GO" id="GO:0051231">
    <property type="term" value="P:spindle elongation"/>
    <property type="evidence" value="ECO:0007669"/>
    <property type="project" value="TreeGrafter"/>
</dbReference>
<keyword evidence="4 9" id="KW-0547">Nucleotide-binding</keyword>
<feature type="compositionally biased region" description="Polar residues" evidence="11">
    <location>
        <begin position="799"/>
        <end position="822"/>
    </location>
</feature>
<dbReference type="GO" id="GO:0072686">
    <property type="term" value="C:mitotic spindle"/>
    <property type="evidence" value="ECO:0007669"/>
    <property type="project" value="TreeGrafter"/>
</dbReference>
<dbReference type="InterPro" id="IPR001752">
    <property type="entry name" value="Kinesin_motor_dom"/>
</dbReference>
<dbReference type="Proteomes" id="UP000694867">
    <property type="component" value="Unplaced"/>
</dbReference>
<dbReference type="KEGG" id="goe:100897897"/>
<feature type="coiled-coil region" evidence="10">
    <location>
        <begin position="611"/>
        <end position="743"/>
    </location>
</feature>
<dbReference type="GO" id="GO:0005524">
    <property type="term" value="F:ATP binding"/>
    <property type="evidence" value="ECO:0007669"/>
    <property type="project" value="UniProtKB-UniRule"/>
</dbReference>
<accession>A0AAJ7L537</accession>
<keyword evidence="3" id="KW-0597">Phosphoprotein</keyword>
<dbReference type="Gene3D" id="1.10.287.1490">
    <property type="match status" value="1"/>
</dbReference>
<dbReference type="AlphaFoldDB" id="A0AAJ7L537"/>
<evidence type="ECO:0000256" key="4">
    <source>
        <dbReference type="ARBA" id="ARBA00022741"/>
    </source>
</evidence>
<keyword evidence="2" id="KW-0963">Cytoplasm</keyword>
<evidence type="ECO:0000313" key="14">
    <source>
        <dbReference type="RefSeq" id="XP_018496094.1"/>
    </source>
</evidence>
<feature type="domain" description="Kinesin motor" evidence="12">
    <location>
        <begin position="27"/>
        <end position="412"/>
    </location>
</feature>
<comment type="subcellular location">
    <subcellularLocation>
        <location evidence="1">Cytoplasm</location>
        <location evidence="1">Cytoskeleton</location>
        <location evidence="1">Spindle</location>
    </subcellularLocation>
</comment>
<dbReference type="GO" id="GO:0007018">
    <property type="term" value="P:microtubule-based movement"/>
    <property type="evidence" value="ECO:0007669"/>
    <property type="project" value="InterPro"/>
</dbReference>
<protein>
    <submittedName>
        <fullName evidence="14">Kinesin-like protein KIF20A</fullName>
    </submittedName>
</protein>
<feature type="region of interest" description="Disordered" evidence="11">
    <location>
        <begin position="799"/>
        <end position="848"/>
    </location>
</feature>
<feature type="compositionally biased region" description="Low complexity" evidence="11">
    <location>
        <begin position="769"/>
        <end position="785"/>
    </location>
</feature>
<evidence type="ECO:0000256" key="11">
    <source>
        <dbReference type="SAM" id="MobiDB-lite"/>
    </source>
</evidence>